<feature type="chain" id="PRO_5047318561" description="Transglycosylase SLT domain-containing protein" evidence="2">
    <location>
        <begin position="43"/>
        <end position="257"/>
    </location>
</feature>
<protein>
    <recommendedName>
        <fullName evidence="3">Transglycosylase SLT domain-containing protein</fullName>
    </recommendedName>
</protein>
<dbReference type="InterPro" id="IPR023346">
    <property type="entry name" value="Lysozyme-like_dom_sf"/>
</dbReference>
<name>A0ABP3J3C4_9ACTN</name>
<feature type="region of interest" description="Disordered" evidence="1">
    <location>
        <begin position="124"/>
        <end position="147"/>
    </location>
</feature>
<dbReference type="InterPro" id="IPR008258">
    <property type="entry name" value="Transglycosylase_SLT_dom_1"/>
</dbReference>
<keyword evidence="5" id="KW-1185">Reference proteome</keyword>
<keyword evidence="2" id="KW-0732">Signal</keyword>
<evidence type="ECO:0000256" key="1">
    <source>
        <dbReference type="SAM" id="MobiDB-lite"/>
    </source>
</evidence>
<organism evidence="4 5">
    <name type="scientific">Streptomyces olivaceiscleroticus</name>
    <dbReference type="NCBI Taxonomy" id="68245"/>
    <lineage>
        <taxon>Bacteria</taxon>
        <taxon>Bacillati</taxon>
        <taxon>Actinomycetota</taxon>
        <taxon>Actinomycetes</taxon>
        <taxon>Kitasatosporales</taxon>
        <taxon>Streptomycetaceae</taxon>
        <taxon>Streptomyces</taxon>
    </lineage>
</organism>
<evidence type="ECO:0000313" key="4">
    <source>
        <dbReference type="EMBL" id="GAA0440167.1"/>
    </source>
</evidence>
<dbReference type="Proteomes" id="UP001500909">
    <property type="component" value="Unassembled WGS sequence"/>
</dbReference>
<proteinExistence type="predicted"/>
<evidence type="ECO:0000313" key="5">
    <source>
        <dbReference type="Proteomes" id="UP001500909"/>
    </source>
</evidence>
<reference evidence="5" key="1">
    <citation type="journal article" date="2019" name="Int. J. Syst. Evol. Microbiol.">
        <title>The Global Catalogue of Microorganisms (GCM) 10K type strain sequencing project: providing services to taxonomists for standard genome sequencing and annotation.</title>
        <authorList>
            <consortium name="The Broad Institute Genomics Platform"/>
            <consortium name="The Broad Institute Genome Sequencing Center for Infectious Disease"/>
            <person name="Wu L."/>
            <person name="Ma J."/>
        </authorList>
    </citation>
    <scope>NUCLEOTIDE SEQUENCE [LARGE SCALE GENOMIC DNA]</scope>
    <source>
        <strain evidence="5">JCM 4805</strain>
    </source>
</reference>
<feature type="signal peptide" evidence="2">
    <location>
        <begin position="1"/>
        <end position="42"/>
    </location>
</feature>
<feature type="domain" description="Transglycosylase SLT" evidence="3">
    <location>
        <begin position="182"/>
        <end position="252"/>
    </location>
</feature>
<evidence type="ECO:0000259" key="3">
    <source>
        <dbReference type="Pfam" id="PF01464"/>
    </source>
</evidence>
<evidence type="ECO:0000256" key="2">
    <source>
        <dbReference type="SAM" id="SignalP"/>
    </source>
</evidence>
<dbReference type="SUPFAM" id="SSF53955">
    <property type="entry name" value="Lysozyme-like"/>
    <property type="match status" value="1"/>
</dbReference>
<dbReference type="RefSeq" id="WP_346092078.1">
    <property type="nucleotide sequence ID" value="NZ_BAAABY010000001.1"/>
</dbReference>
<sequence length="257" mass="26831">MPLHAIPGYSRLNRNHKLSAAAVAAGGAAAVVFAVVPGSANAEPAHNAASAQNVKPVAYHVVDDSSAYSLVDNAAAKAQNAELTQSSTRAADQASAEAFAAKKQAEGDAKAAAEAKAKAAADAAARAKEDAKNQRTTQAASRSSERKPVTYANNLDGWIRESLSIMKKNGIPGSYEGIKRNVMRESGGNPRAINNWDVNAQMGIPSKGLLQVIQPTFEQYHVAGTANDLYDPVANIVAACNYAADKYGSMDNVDSAY</sequence>
<dbReference type="EMBL" id="BAAABY010000001">
    <property type="protein sequence ID" value="GAA0440167.1"/>
    <property type="molecule type" value="Genomic_DNA"/>
</dbReference>
<accession>A0ABP3J3C4</accession>
<feature type="compositionally biased region" description="Basic and acidic residues" evidence="1">
    <location>
        <begin position="124"/>
        <end position="133"/>
    </location>
</feature>
<dbReference type="Pfam" id="PF01464">
    <property type="entry name" value="SLT"/>
    <property type="match status" value="1"/>
</dbReference>
<dbReference type="Gene3D" id="1.10.530.10">
    <property type="match status" value="1"/>
</dbReference>
<comment type="caution">
    <text evidence="4">The sequence shown here is derived from an EMBL/GenBank/DDBJ whole genome shotgun (WGS) entry which is preliminary data.</text>
</comment>
<gene>
    <name evidence="4" type="ORF">GCM10010361_00130</name>
</gene>